<name>A0A5C1YJQ2_9MICO</name>
<gene>
    <name evidence="3" type="ORF">FLP10_11975</name>
</gene>
<protein>
    <submittedName>
        <fullName evidence="3">Uncharacterized protein</fullName>
    </submittedName>
</protein>
<dbReference type="AlphaFoldDB" id="A0A5C1YJQ2"/>
<organism evidence="3 4">
    <name type="scientific">Agromyces intestinalis</name>
    <dbReference type="NCBI Taxonomy" id="2592652"/>
    <lineage>
        <taxon>Bacteria</taxon>
        <taxon>Bacillati</taxon>
        <taxon>Actinomycetota</taxon>
        <taxon>Actinomycetes</taxon>
        <taxon>Micrococcales</taxon>
        <taxon>Microbacteriaceae</taxon>
        <taxon>Agromyces</taxon>
    </lineage>
</organism>
<keyword evidence="2" id="KW-0812">Transmembrane</keyword>
<sequence>MTHHPDRPELTELLDEERRLERRPTRAARVLVFVAAAGLVVAAGAGATLAASAANSVAEYDARMTTPASDDALDEASAAPVADPAATEATEVPDSVAPSTGGTSTTDPAPSTEATTTVEGAGIPGAVGTNAAGSPIFDASTDIAVIPRLADSHGDDPANTEIWLTQQGIIADCMLEAGFTYTFTPYWLRVEGDWGTGWAGYTDEFKLALDGAPDRPLGDDYDWTTAGCIGYAVHVTGMDDAH</sequence>
<keyword evidence="4" id="KW-1185">Reference proteome</keyword>
<dbReference type="RefSeq" id="WP_149161071.1">
    <property type="nucleotide sequence ID" value="NZ_CP043505.1"/>
</dbReference>
<dbReference type="EMBL" id="CP043505">
    <property type="protein sequence ID" value="QEO15052.1"/>
    <property type="molecule type" value="Genomic_DNA"/>
</dbReference>
<feature type="compositionally biased region" description="Polar residues" evidence="1">
    <location>
        <begin position="97"/>
        <end position="118"/>
    </location>
</feature>
<evidence type="ECO:0000313" key="3">
    <source>
        <dbReference type="EMBL" id="QEO15052.1"/>
    </source>
</evidence>
<keyword evidence="2" id="KW-1133">Transmembrane helix</keyword>
<dbReference type="OrthoDB" id="5124586at2"/>
<dbReference type="Proteomes" id="UP000324678">
    <property type="component" value="Chromosome"/>
</dbReference>
<feature type="region of interest" description="Disordered" evidence="1">
    <location>
        <begin position="68"/>
        <end position="125"/>
    </location>
</feature>
<accession>A0A5C1YJQ2</accession>
<keyword evidence="2" id="KW-0472">Membrane</keyword>
<feature type="transmembrane region" description="Helical" evidence="2">
    <location>
        <begin position="28"/>
        <end position="51"/>
    </location>
</feature>
<evidence type="ECO:0000256" key="2">
    <source>
        <dbReference type="SAM" id="Phobius"/>
    </source>
</evidence>
<evidence type="ECO:0000256" key="1">
    <source>
        <dbReference type="SAM" id="MobiDB-lite"/>
    </source>
</evidence>
<reference evidence="3 4" key="1">
    <citation type="submission" date="2019-09" db="EMBL/GenBank/DDBJ databases">
        <title>Genome sequencing of strain KACC 19306.</title>
        <authorList>
            <person name="Heo J."/>
            <person name="Kim S.-J."/>
            <person name="Kim J.-S."/>
            <person name="Hong S.-B."/>
            <person name="Kwon S.-W."/>
        </authorList>
    </citation>
    <scope>NUCLEOTIDE SEQUENCE [LARGE SCALE GENOMIC DNA]</scope>
    <source>
        <strain evidence="3 4">KACC 19306</strain>
    </source>
</reference>
<feature type="compositionally biased region" description="Low complexity" evidence="1">
    <location>
        <begin position="75"/>
        <end position="93"/>
    </location>
</feature>
<evidence type="ECO:0000313" key="4">
    <source>
        <dbReference type="Proteomes" id="UP000324678"/>
    </source>
</evidence>
<proteinExistence type="predicted"/>
<dbReference type="KEGG" id="ail:FLP10_11975"/>